<keyword evidence="6" id="KW-1185">Reference proteome</keyword>
<sequence length="358" mass="38690">MQIHDYFDEFARRDWDSGADGTVRFAIVGVGGFARKAALPALADADYAEATVLVTSSPEKVEDAAENHDIDHVLTYDEYHDGAATDAYDAVYVVTPNALHPEAIETAAEHDKAVLSEKPLAATVEGAERAVDACESADVPLMTAYRMQFDPVVRRLREYIRDGGIGDTLQLDGGFAFDVMGGSRGPDQWRLDAELAGGGALMDVGVYPLNTARYLVDADPVAVTATMRGEGVFADVDEHIAFQLEFPDGVTASFTAGFSGYTKSHLSIRGTEGHVELSGSAFGTEDPRRVTVHRNRVRTVVDGPGTSEIREEFDYFAHAVLTGEEIGPDGEEGLRDVRVTTAAYEAAETGERVEIRYS</sequence>
<dbReference type="Pfam" id="PF01408">
    <property type="entry name" value="GFO_IDH_MocA"/>
    <property type="match status" value="1"/>
</dbReference>
<dbReference type="SUPFAM" id="SSF55347">
    <property type="entry name" value="Glyceraldehyde-3-phosphate dehydrogenase-like, C-terminal domain"/>
    <property type="match status" value="1"/>
</dbReference>
<dbReference type="AlphaFoldDB" id="A0A0W1RB32"/>
<evidence type="ECO:0000313" key="5">
    <source>
        <dbReference type="EMBL" id="KTG10303.1"/>
    </source>
</evidence>
<accession>A0A0W1RB32</accession>
<dbReference type="Proteomes" id="UP000054387">
    <property type="component" value="Unassembled WGS sequence"/>
</dbReference>
<dbReference type="STRING" id="1514971.AUR64_12055"/>
<dbReference type="RefSeq" id="WP_058581658.1">
    <property type="nucleotide sequence ID" value="NZ_LOPU01000018.1"/>
</dbReference>
<gene>
    <name evidence="5" type="ORF">AUR64_12055</name>
</gene>
<dbReference type="InterPro" id="IPR049838">
    <property type="entry name" value="XacA-like"/>
</dbReference>
<dbReference type="InterPro" id="IPR055170">
    <property type="entry name" value="GFO_IDH_MocA-like_dom"/>
</dbReference>
<evidence type="ECO:0000259" key="3">
    <source>
        <dbReference type="Pfam" id="PF01408"/>
    </source>
</evidence>
<dbReference type="PANTHER" id="PTHR22604:SF105">
    <property type="entry name" value="TRANS-1,2-DIHYDROBENZENE-1,2-DIOL DEHYDROGENASE"/>
    <property type="match status" value="1"/>
</dbReference>
<dbReference type="InterPro" id="IPR000683">
    <property type="entry name" value="Gfo/Idh/MocA-like_OxRdtase_N"/>
</dbReference>
<dbReference type="GO" id="GO:0000166">
    <property type="term" value="F:nucleotide binding"/>
    <property type="evidence" value="ECO:0007669"/>
    <property type="project" value="InterPro"/>
</dbReference>
<organism evidence="5 6">
    <name type="scientific">Haloprofundus marisrubri</name>
    <dbReference type="NCBI Taxonomy" id="1514971"/>
    <lineage>
        <taxon>Archaea</taxon>
        <taxon>Methanobacteriati</taxon>
        <taxon>Methanobacteriota</taxon>
        <taxon>Stenosarchaea group</taxon>
        <taxon>Halobacteria</taxon>
        <taxon>Halobacteriales</taxon>
        <taxon>Haloferacaceae</taxon>
        <taxon>Haloprofundus</taxon>
    </lineage>
</organism>
<dbReference type="EMBL" id="LOPU01000018">
    <property type="protein sequence ID" value="KTG10303.1"/>
    <property type="molecule type" value="Genomic_DNA"/>
</dbReference>
<dbReference type="Pfam" id="PF22725">
    <property type="entry name" value="GFO_IDH_MocA_C3"/>
    <property type="match status" value="1"/>
</dbReference>
<dbReference type="InterPro" id="IPR008354">
    <property type="entry name" value="Glc-Fru_OxRdtase_bac"/>
</dbReference>
<dbReference type="Gene3D" id="3.30.360.10">
    <property type="entry name" value="Dihydrodipicolinate Reductase, domain 2"/>
    <property type="match status" value="1"/>
</dbReference>
<evidence type="ECO:0000256" key="1">
    <source>
        <dbReference type="ARBA" id="ARBA00010928"/>
    </source>
</evidence>
<protein>
    <submittedName>
        <fullName evidence="5">Oxidoreductase</fullName>
    </submittedName>
</protein>
<dbReference type="PRINTS" id="PR01775">
    <property type="entry name" value="GLFROXRDTASE"/>
</dbReference>
<dbReference type="NCBIfam" id="NF041392">
    <property type="entry name" value="XylDh_Gfo6_Halo"/>
    <property type="match status" value="1"/>
</dbReference>
<dbReference type="SUPFAM" id="SSF51735">
    <property type="entry name" value="NAD(P)-binding Rossmann-fold domains"/>
    <property type="match status" value="1"/>
</dbReference>
<dbReference type="PANTHER" id="PTHR22604">
    <property type="entry name" value="OXIDOREDUCTASES"/>
    <property type="match status" value="1"/>
</dbReference>
<reference evidence="5 6" key="1">
    <citation type="submission" date="2015-12" db="EMBL/GenBank/DDBJ databases">
        <title>Haloprofundus marisrubri gen. nov., sp. nov., an extremely halophilic archaeon isolated from the Discovery deep brine-seawater interface in the Red Sea.</title>
        <authorList>
            <person name="Zhang G."/>
            <person name="Stingl U."/>
            <person name="Rashid M."/>
        </authorList>
    </citation>
    <scope>NUCLEOTIDE SEQUENCE [LARGE SCALE GENOMIC DNA]</scope>
    <source>
        <strain evidence="5 6">SB9</strain>
    </source>
</reference>
<comment type="caution">
    <text evidence="5">The sequence shown here is derived from an EMBL/GenBank/DDBJ whole genome shotgun (WGS) entry which is preliminary data.</text>
</comment>
<comment type="similarity">
    <text evidence="1">Belongs to the Gfo/Idh/MocA family.</text>
</comment>
<evidence type="ECO:0000313" key="6">
    <source>
        <dbReference type="Proteomes" id="UP000054387"/>
    </source>
</evidence>
<feature type="domain" description="Gfo/Idh/MocA-like oxidoreductase N-terminal" evidence="3">
    <location>
        <begin position="23"/>
        <end position="144"/>
    </location>
</feature>
<proteinExistence type="inferred from homology"/>
<dbReference type="Gene3D" id="3.40.50.720">
    <property type="entry name" value="NAD(P)-binding Rossmann-like Domain"/>
    <property type="match status" value="1"/>
</dbReference>
<evidence type="ECO:0000256" key="2">
    <source>
        <dbReference type="ARBA" id="ARBA00023002"/>
    </source>
</evidence>
<evidence type="ECO:0000259" key="4">
    <source>
        <dbReference type="Pfam" id="PF22725"/>
    </source>
</evidence>
<keyword evidence="2" id="KW-0560">Oxidoreductase</keyword>
<name>A0A0W1RB32_9EURY</name>
<dbReference type="OrthoDB" id="195534at2157"/>
<dbReference type="InterPro" id="IPR036291">
    <property type="entry name" value="NAD(P)-bd_dom_sf"/>
</dbReference>
<dbReference type="InterPro" id="IPR050984">
    <property type="entry name" value="Gfo/Idh/MocA_domain"/>
</dbReference>
<dbReference type="GO" id="GO:0016491">
    <property type="term" value="F:oxidoreductase activity"/>
    <property type="evidence" value="ECO:0007669"/>
    <property type="project" value="UniProtKB-KW"/>
</dbReference>
<feature type="domain" description="GFO/IDH/MocA-like oxidoreductase" evidence="4">
    <location>
        <begin position="153"/>
        <end position="275"/>
    </location>
</feature>